<evidence type="ECO:0000313" key="2">
    <source>
        <dbReference type="EMBL" id="KAF6275263.1"/>
    </source>
</evidence>
<dbReference type="AlphaFoldDB" id="A0A7J7RGS3"/>
<keyword evidence="3" id="KW-1185">Reference proteome</keyword>
<dbReference type="Proteomes" id="UP000558488">
    <property type="component" value="Unassembled WGS sequence"/>
</dbReference>
<feature type="compositionally biased region" description="Basic and acidic residues" evidence="1">
    <location>
        <begin position="95"/>
        <end position="106"/>
    </location>
</feature>
<accession>A0A7J7RGS3</accession>
<feature type="region of interest" description="Disordered" evidence="1">
    <location>
        <begin position="1"/>
        <end position="27"/>
    </location>
</feature>
<sequence>MDAVEYLTSRPRGPPPPPPSPSPSPSSLSYVGNVFLYRVSCLEEKPFYVSRGLGAGSRGRALRREHRGESRATAVSEGPLWASRPRSLPASAGRTRAEDSPGKDAPKRPVCVVAAVWAPTWTGTSCRRLRAKRGGSLPRVRFWSHTPRGGRPASGSCEPRGRRFEYRPGARVAGSLPSRRQPINESSLLLLSIPLSPLKSIKIYLK</sequence>
<evidence type="ECO:0000256" key="1">
    <source>
        <dbReference type="SAM" id="MobiDB-lite"/>
    </source>
</evidence>
<evidence type="ECO:0000313" key="3">
    <source>
        <dbReference type="Proteomes" id="UP000558488"/>
    </source>
</evidence>
<dbReference type="EMBL" id="JACAGB010000074">
    <property type="protein sequence ID" value="KAF6275263.1"/>
    <property type="molecule type" value="Genomic_DNA"/>
</dbReference>
<feature type="region of interest" description="Disordered" evidence="1">
    <location>
        <begin position="142"/>
        <end position="161"/>
    </location>
</feature>
<proteinExistence type="predicted"/>
<comment type="caution">
    <text evidence="2">The sequence shown here is derived from an EMBL/GenBank/DDBJ whole genome shotgun (WGS) entry which is preliminary data.</text>
</comment>
<reference evidence="2 3" key="1">
    <citation type="journal article" date="2020" name="Nature">
        <title>Six reference-quality genomes reveal evolution of bat adaptations.</title>
        <authorList>
            <person name="Jebb D."/>
            <person name="Huang Z."/>
            <person name="Pippel M."/>
            <person name="Hughes G.M."/>
            <person name="Lavrichenko K."/>
            <person name="Devanna P."/>
            <person name="Winkler S."/>
            <person name="Jermiin L.S."/>
            <person name="Skirmuntt E.C."/>
            <person name="Katzourakis A."/>
            <person name="Burkitt-Gray L."/>
            <person name="Ray D.A."/>
            <person name="Sullivan K.A.M."/>
            <person name="Roscito J.G."/>
            <person name="Kirilenko B.M."/>
            <person name="Davalos L.M."/>
            <person name="Corthals A.P."/>
            <person name="Power M.L."/>
            <person name="Jones G."/>
            <person name="Ransome R.D."/>
            <person name="Dechmann D.K.N."/>
            <person name="Locatelli A.G."/>
            <person name="Puechmaille S.J."/>
            <person name="Fedrigo O."/>
            <person name="Jarvis E.D."/>
            <person name="Hiller M."/>
            <person name="Vernes S.C."/>
            <person name="Myers E.W."/>
            <person name="Teeling E.C."/>
        </authorList>
    </citation>
    <scope>NUCLEOTIDE SEQUENCE [LARGE SCALE GENOMIC DNA]</scope>
    <source>
        <strain evidence="2">MPipKuh1</strain>
        <tissue evidence="2">Flight muscle</tissue>
    </source>
</reference>
<name>A0A7J7RGS3_PIPKU</name>
<feature type="compositionally biased region" description="Pro residues" evidence="1">
    <location>
        <begin position="12"/>
        <end position="24"/>
    </location>
</feature>
<feature type="region of interest" description="Disordered" evidence="1">
    <location>
        <begin position="53"/>
        <end position="106"/>
    </location>
</feature>
<protein>
    <submittedName>
        <fullName evidence="2">Uncharacterized protein</fullName>
    </submittedName>
</protein>
<organism evidence="2 3">
    <name type="scientific">Pipistrellus kuhlii</name>
    <name type="common">Kuhl's pipistrelle</name>
    <dbReference type="NCBI Taxonomy" id="59472"/>
    <lineage>
        <taxon>Eukaryota</taxon>
        <taxon>Metazoa</taxon>
        <taxon>Chordata</taxon>
        <taxon>Craniata</taxon>
        <taxon>Vertebrata</taxon>
        <taxon>Euteleostomi</taxon>
        <taxon>Mammalia</taxon>
        <taxon>Eutheria</taxon>
        <taxon>Laurasiatheria</taxon>
        <taxon>Chiroptera</taxon>
        <taxon>Yangochiroptera</taxon>
        <taxon>Vespertilionidae</taxon>
        <taxon>Pipistrellus</taxon>
    </lineage>
</organism>
<gene>
    <name evidence="2" type="ORF">mPipKuh1_010542</name>
</gene>